<dbReference type="GO" id="GO:0000132">
    <property type="term" value="P:establishment of mitotic spindle orientation"/>
    <property type="evidence" value="ECO:0007669"/>
    <property type="project" value="TreeGrafter"/>
</dbReference>
<evidence type="ECO:0000313" key="7">
    <source>
        <dbReference type="EMBL" id="KNC33415.1"/>
    </source>
</evidence>
<dbReference type="OrthoDB" id="10255000at2759"/>
<sequence length="1467" mass="168992">MSSPKTTSASEAATGAGADAAEDFTKDLALECKPDSPSFVEYELIYNMTSFLEANGAEDVDKKVLRNMAVALTKHLNEICFCAAKQKIKKEKNTIRVNTAINQNINDEPLIEEFLLHVANTAADSSIVLFFAYVFWLLPVFCKLQKNFKPSETKESDKKKNKSFTKKPKTNILNIRLKFTKNKKKNTKIIFIILTIRYILLIINALNMSGIFRSNSTSNHTNDSTPNKRFSFSAFCSSPDGVGYRSPCVSLQPYQGSTSPAAQGRSVREFEEQMATLRKENFNLKLRLYFIEESIPGYKQANNTSSEDTLMKQLIDTKVEMEILRKEVQEKQDLLKEAAQGMIQMEKILKESETKYQHVVEELNQKIQYLEMEREMEKSRINTPAAAGGSQEFNELMERSDLAENLNALQKLHELEGLLKQSDDKLVDFQQQIYSLEELLVKRDETIKEYEEKVKELVFQNNELLETIDTKDAEIANNERFLRGLRSKNADLKADNEKLMVAFKHTQDNFSKEMSNIQTYERQMRDQQDVLSRMQAQQLREELQKHKMDAADKSCMIQDLEEKLKNRDQLYEKARLTIQKLMLSIKNQQVENSRLKNSTQASNVSNNEKEHQTTVGISGLECTGFCRSFSDTEALNDLTSLQKQKYDNIIEQQEVTIKNLKVEVKKKTADLQNLVNKELWEKNREIERLNKILNKTTTSPMSPQTHNVSHGEVNGELQQSFSDVEYTKALQRNKLLQRKVDILIQRLGTERQNDALIAQLQTELKQARLDAETAEKWRRQCADLCQTLSTRLEELAGFLNSLLKHKDVLGVLAVEKRKAMRRAVDRSLDLSKSLNMTLSVSGLSMIDQSLAELHNLSDILGDLDIDLENKTFNSHEDIHGQSIEILKAENKALKKELDKRRTADSKKERRSLPLPMMAENRESESEAWSEPDRKVSLARIGLEDHSASLMAKEQPLAAQHNETDSDYSESNSRSFKARSQERIAQLEQQLQQRDQRILEIQCQLVEADNRLKKENLKVLEANQELEQLKQRNEELHNDLIAIGSQEPSNINNESLLLRQIDEKSRSLEKLQEERERLTVESRLAEIQINSLKADMEIVKQTYEEALQQAAEREQQQLNALKQEMQQQLQQTLMEKQQEYKECLERDYIAKQLYEECSQQLNELQKQYIEAQRTIDCLQENEQELKQTLVESELTSRNLQKQIDESTLRASKAAMERVKALNDKLQLEKRVEELTLEINKHEEQRLQMQQQIDHLEQEQQSLHERLAVLQTKQRSVKPDDQNCQSGYTSEEIPLPHSSGVNAQSLVAQQRLGEQRIQNSSPDLGIESDAGRVSSVELNSVQRPQLKTVEMSPSSKQLSSTESDEKEGLHDSSTENIKPSNNNNSNTDANNGQMSIQQLAKKHDCLKVEQENAELRRKLLRTKRAFEDTYEKLRNANQRKAQIEKDIKNQILKTHNVLKNVRSNMENEL</sequence>
<dbReference type="GO" id="GO:0090266">
    <property type="term" value="P:regulation of mitotic cell cycle spindle assembly checkpoint"/>
    <property type="evidence" value="ECO:0007669"/>
    <property type="project" value="TreeGrafter"/>
</dbReference>
<dbReference type="GO" id="GO:0097431">
    <property type="term" value="C:mitotic spindle pole"/>
    <property type="evidence" value="ECO:0007669"/>
    <property type="project" value="TreeGrafter"/>
</dbReference>
<feature type="region of interest" description="Disordered" evidence="4">
    <location>
        <begin position="896"/>
        <end position="932"/>
    </location>
</feature>
<keyword evidence="5" id="KW-1133">Transmembrane helix</keyword>
<evidence type="ECO:0000256" key="4">
    <source>
        <dbReference type="SAM" id="MobiDB-lite"/>
    </source>
</evidence>
<evidence type="ECO:0000256" key="2">
    <source>
        <dbReference type="ARBA" id="ARBA00022490"/>
    </source>
</evidence>
<feature type="compositionally biased region" description="Polar residues" evidence="4">
    <location>
        <begin position="593"/>
        <end position="606"/>
    </location>
</feature>
<dbReference type="GO" id="GO:0035371">
    <property type="term" value="C:microtubule plus-end"/>
    <property type="evidence" value="ECO:0007669"/>
    <property type="project" value="TreeGrafter"/>
</dbReference>
<feature type="coiled-coil region" evidence="3">
    <location>
        <begin position="311"/>
        <end position="380"/>
    </location>
</feature>
<feature type="compositionally biased region" description="Basic and acidic residues" evidence="4">
    <location>
        <begin position="896"/>
        <end position="911"/>
    </location>
</feature>
<keyword evidence="5" id="KW-0472">Membrane</keyword>
<feature type="coiled-coil region" evidence="3">
    <location>
        <begin position="1394"/>
        <end position="1451"/>
    </location>
</feature>
<comment type="subcellular location">
    <subcellularLocation>
        <location evidence="1">Cytoplasm</location>
    </subcellularLocation>
</comment>
<keyword evidence="5" id="KW-0812">Transmembrane</keyword>
<keyword evidence="8" id="KW-1185">Reference proteome</keyword>
<dbReference type="GO" id="GO:0007099">
    <property type="term" value="P:centriole replication"/>
    <property type="evidence" value="ECO:0007669"/>
    <property type="project" value="TreeGrafter"/>
</dbReference>
<dbReference type="GO" id="GO:0008017">
    <property type="term" value="F:microtubule binding"/>
    <property type="evidence" value="ECO:0007669"/>
    <property type="project" value="TreeGrafter"/>
</dbReference>
<name>A0A0L0CM97_LUCCU</name>
<dbReference type="OMA" id="HEDQRMV"/>
<dbReference type="EMBL" id="JRES01000195">
    <property type="protein sequence ID" value="KNC33415.1"/>
    <property type="molecule type" value="Genomic_DNA"/>
</dbReference>
<dbReference type="Pfam" id="PF07989">
    <property type="entry name" value="Cnn_1N"/>
    <property type="match status" value="1"/>
</dbReference>
<feature type="region of interest" description="Disordered" evidence="4">
    <location>
        <begin position="955"/>
        <end position="980"/>
    </location>
</feature>
<feature type="coiled-coil region" evidence="3">
    <location>
        <begin position="643"/>
        <end position="677"/>
    </location>
</feature>
<feature type="region of interest" description="Disordered" evidence="4">
    <location>
        <begin position="1334"/>
        <end position="1389"/>
    </location>
</feature>
<protein>
    <submittedName>
        <fullName evidence="7">Centrosomin</fullName>
    </submittedName>
</protein>
<organism evidence="7 8">
    <name type="scientific">Lucilia cuprina</name>
    <name type="common">Green bottle fly</name>
    <name type="synonym">Australian sheep blowfly</name>
    <dbReference type="NCBI Taxonomy" id="7375"/>
    <lineage>
        <taxon>Eukaryota</taxon>
        <taxon>Metazoa</taxon>
        <taxon>Ecdysozoa</taxon>
        <taxon>Arthropoda</taxon>
        <taxon>Hexapoda</taxon>
        <taxon>Insecta</taxon>
        <taxon>Pterygota</taxon>
        <taxon>Neoptera</taxon>
        <taxon>Endopterygota</taxon>
        <taxon>Diptera</taxon>
        <taxon>Brachycera</taxon>
        <taxon>Muscomorpha</taxon>
        <taxon>Oestroidea</taxon>
        <taxon>Calliphoridae</taxon>
        <taxon>Luciliinae</taxon>
        <taxon>Lucilia</taxon>
    </lineage>
</organism>
<feature type="transmembrane region" description="Helical" evidence="5">
    <location>
        <begin position="189"/>
        <end position="212"/>
    </location>
</feature>
<dbReference type="Proteomes" id="UP000037069">
    <property type="component" value="Unassembled WGS sequence"/>
</dbReference>
<proteinExistence type="predicted"/>
<reference evidence="7 8" key="1">
    <citation type="journal article" date="2015" name="Nat. Commun.">
        <title>Lucilia cuprina genome unlocks parasitic fly biology to underpin future interventions.</title>
        <authorList>
            <person name="Anstead C.A."/>
            <person name="Korhonen P.K."/>
            <person name="Young N.D."/>
            <person name="Hall R.S."/>
            <person name="Jex A.R."/>
            <person name="Murali S.C."/>
            <person name="Hughes D.S."/>
            <person name="Lee S.F."/>
            <person name="Perry T."/>
            <person name="Stroehlein A.J."/>
            <person name="Ansell B.R."/>
            <person name="Breugelmans B."/>
            <person name="Hofmann A."/>
            <person name="Qu J."/>
            <person name="Dugan S."/>
            <person name="Lee S.L."/>
            <person name="Chao H."/>
            <person name="Dinh H."/>
            <person name="Han Y."/>
            <person name="Doddapaneni H.V."/>
            <person name="Worley K.C."/>
            <person name="Muzny D.M."/>
            <person name="Ioannidis P."/>
            <person name="Waterhouse R.M."/>
            <person name="Zdobnov E.M."/>
            <person name="James P.J."/>
            <person name="Bagnall N.H."/>
            <person name="Kotze A.C."/>
            <person name="Gibbs R.A."/>
            <person name="Richards S."/>
            <person name="Batterham P."/>
            <person name="Gasser R.B."/>
        </authorList>
    </citation>
    <scope>NUCLEOTIDE SEQUENCE [LARGE SCALE GENOMIC DNA]</scope>
    <source>
        <strain evidence="7 8">LS</strain>
        <tissue evidence="7">Full body</tissue>
    </source>
</reference>
<keyword evidence="3" id="KW-0175">Coiled coil</keyword>
<accession>A0A0L0CM97</accession>
<dbReference type="STRING" id="7375.A0A0L0CM97"/>
<feature type="transmembrane region" description="Helical" evidence="5">
    <location>
        <begin position="127"/>
        <end position="144"/>
    </location>
</feature>
<comment type="caution">
    <text evidence="7">The sequence shown here is derived from an EMBL/GenBank/DDBJ whole genome shotgun (WGS) entry which is preliminary data.</text>
</comment>
<dbReference type="GO" id="GO:0007059">
    <property type="term" value="P:chromosome segregation"/>
    <property type="evidence" value="ECO:0007669"/>
    <property type="project" value="TreeGrafter"/>
</dbReference>
<feature type="domain" description="Centrosomin N-terminal motif 1" evidence="6">
    <location>
        <begin position="266"/>
        <end position="340"/>
    </location>
</feature>
<dbReference type="GO" id="GO:0046600">
    <property type="term" value="P:negative regulation of centriole replication"/>
    <property type="evidence" value="ECO:0007669"/>
    <property type="project" value="TreeGrafter"/>
</dbReference>
<feature type="compositionally biased region" description="Basic and acidic residues" evidence="4">
    <location>
        <begin position="919"/>
        <end position="932"/>
    </location>
</feature>
<feature type="region of interest" description="Disordered" evidence="4">
    <location>
        <begin position="1271"/>
        <end position="1298"/>
    </location>
</feature>
<evidence type="ECO:0000256" key="5">
    <source>
        <dbReference type="SAM" id="Phobius"/>
    </source>
</evidence>
<dbReference type="PANTHER" id="PTHR46930">
    <property type="entry name" value="CDK5 REGULATORY SUBUNIT-ASSOCIATED PROTEIN 2"/>
    <property type="match status" value="1"/>
</dbReference>
<evidence type="ECO:0000259" key="6">
    <source>
        <dbReference type="Pfam" id="PF07989"/>
    </source>
</evidence>
<dbReference type="PANTHER" id="PTHR46930:SF1">
    <property type="entry name" value="CDK5 REGULATORY SUBUNIT-ASSOCIATED PROTEIN 2"/>
    <property type="match status" value="1"/>
</dbReference>
<dbReference type="GO" id="GO:0001578">
    <property type="term" value="P:microtubule bundle formation"/>
    <property type="evidence" value="ECO:0007669"/>
    <property type="project" value="TreeGrafter"/>
</dbReference>
<evidence type="ECO:0000256" key="3">
    <source>
        <dbReference type="SAM" id="Coils"/>
    </source>
</evidence>
<dbReference type="GO" id="GO:0000242">
    <property type="term" value="C:pericentriolar material"/>
    <property type="evidence" value="ECO:0007669"/>
    <property type="project" value="TreeGrafter"/>
</dbReference>
<dbReference type="GO" id="GO:0005737">
    <property type="term" value="C:cytoplasm"/>
    <property type="evidence" value="ECO:0007669"/>
    <property type="project" value="UniProtKB-SubCell"/>
</dbReference>
<evidence type="ECO:0000256" key="1">
    <source>
        <dbReference type="ARBA" id="ARBA00004496"/>
    </source>
</evidence>
<gene>
    <name evidence="7" type="ORF">FF38_09836</name>
</gene>
<feature type="compositionally biased region" description="Low complexity" evidence="4">
    <location>
        <begin position="1374"/>
        <end position="1389"/>
    </location>
</feature>
<evidence type="ECO:0000313" key="8">
    <source>
        <dbReference type="Proteomes" id="UP000037069"/>
    </source>
</evidence>
<feature type="region of interest" description="Disordered" evidence="4">
    <location>
        <begin position="593"/>
        <end position="612"/>
    </location>
</feature>
<keyword evidence="2" id="KW-0963">Cytoplasm</keyword>
<feature type="compositionally biased region" description="Polar residues" evidence="4">
    <location>
        <begin position="1334"/>
        <end position="1359"/>
    </location>
</feature>
<dbReference type="GO" id="GO:0043015">
    <property type="term" value="F:gamma-tubulin binding"/>
    <property type="evidence" value="ECO:0007669"/>
    <property type="project" value="TreeGrafter"/>
</dbReference>
<dbReference type="InterPro" id="IPR012943">
    <property type="entry name" value="Cnn_1N"/>
</dbReference>
<dbReference type="InterPro" id="IPR042791">
    <property type="entry name" value="CDK5RAP2"/>
</dbReference>